<dbReference type="OrthoDB" id="6624782at2759"/>
<dbReference type="PROSITE" id="PS50217">
    <property type="entry name" value="BZIP"/>
    <property type="match status" value="1"/>
</dbReference>
<dbReference type="Pfam" id="PF07716">
    <property type="entry name" value="bZIP_2"/>
    <property type="match status" value="1"/>
</dbReference>
<dbReference type="SUPFAM" id="SSF57959">
    <property type="entry name" value="Leucine zipper domain"/>
    <property type="match status" value="1"/>
</dbReference>
<reference evidence="3 4" key="1">
    <citation type="submission" date="2017-12" db="EMBL/GenBank/DDBJ databases">
        <title>Hemimetabolous genomes reveal molecular basis of termite eusociality.</title>
        <authorList>
            <person name="Harrison M.C."/>
            <person name="Jongepier E."/>
            <person name="Robertson H.M."/>
            <person name="Arning N."/>
            <person name="Bitard-Feildel T."/>
            <person name="Chao H."/>
            <person name="Childers C.P."/>
            <person name="Dinh H."/>
            <person name="Doddapaneni H."/>
            <person name="Dugan S."/>
            <person name="Gowin J."/>
            <person name="Greiner C."/>
            <person name="Han Y."/>
            <person name="Hu H."/>
            <person name="Hughes D.S.T."/>
            <person name="Huylmans A.-K."/>
            <person name="Kemena C."/>
            <person name="Kremer L.P.M."/>
            <person name="Lee S.L."/>
            <person name="Lopez-Ezquerra A."/>
            <person name="Mallet L."/>
            <person name="Monroy-Kuhn J.M."/>
            <person name="Moser A."/>
            <person name="Murali S.C."/>
            <person name="Muzny D.M."/>
            <person name="Otani S."/>
            <person name="Piulachs M.-D."/>
            <person name="Poelchau M."/>
            <person name="Qu J."/>
            <person name="Schaub F."/>
            <person name="Wada-Katsumata A."/>
            <person name="Worley K.C."/>
            <person name="Xie Q."/>
            <person name="Ylla G."/>
            <person name="Poulsen M."/>
            <person name="Gibbs R.A."/>
            <person name="Schal C."/>
            <person name="Richards S."/>
            <person name="Belles X."/>
            <person name="Korb J."/>
            <person name="Bornberg-Bauer E."/>
        </authorList>
    </citation>
    <scope>NUCLEOTIDE SEQUENCE [LARGE SCALE GENOMIC DNA]</scope>
    <source>
        <tissue evidence="3">Whole body</tissue>
    </source>
</reference>
<feature type="region of interest" description="Disordered" evidence="1">
    <location>
        <begin position="187"/>
        <end position="273"/>
    </location>
</feature>
<evidence type="ECO:0000256" key="1">
    <source>
        <dbReference type="SAM" id="MobiDB-lite"/>
    </source>
</evidence>
<dbReference type="PANTHER" id="PTHR23334:SF72">
    <property type="entry name" value="PROTEIN MABIKI"/>
    <property type="match status" value="1"/>
</dbReference>
<dbReference type="AlphaFoldDB" id="A0A2J7Q8T0"/>
<proteinExistence type="predicted"/>
<dbReference type="Proteomes" id="UP000235965">
    <property type="component" value="Unassembled WGS sequence"/>
</dbReference>
<dbReference type="GO" id="GO:0000981">
    <property type="term" value="F:DNA-binding transcription factor activity, RNA polymerase II-specific"/>
    <property type="evidence" value="ECO:0007669"/>
    <property type="project" value="TreeGrafter"/>
</dbReference>
<protein>
    <recommendedName>
        <fullName evidence="2">BZIP domain-containing protein</fullName>
    </recommendedName>
</protein>
<evidence type="ECO:0000313" key="4">
    <source>
        <dbReference type="Proteomes" id="UP000235965"/>
    </source>
</evidence>
<dbReference type="InParanoid" id="A0A2J7Q8T0"/>
<comment type="caution">
    <text evidence="3">The sequence shown here is derived from an EMBL/GenBank/DDBJ whole genome shotgun (WGS) entry which is preliminary data.</text>
</comment>
<dbReference type="SMART" id="SM00338">
    <property type="entry name" value="BRLZ"/>
    <property type="match status" value="1"/>
</dbReference>
<dbReference type="PANTHER" id="PTHR23334">
    <property type="entry name" value="CCAAT/ENHANCER BINDING PROTEIN"/>
    <property type="match status" value="1"/>
</dbReference>
<name>A0A2J7Q8T0_9NEOP</name>
<dbReference type="GO" id="GO:0000978">
    <property type="term" value="F:RNA polymerase II cis-regulatory region sequence-specific DNA binding"/>
    <property type="evidence" value="ECO:0007669"/>
    <property type="project" value="TreeGrafter"/>
</dbReference>
<organism evidence="3 4">
    <name type="scientific">Cryptotermes secundus</name>
    <dbReference type="NCBI Taxonomy" id="105785"/>
    <lineage>
        <taxon>Eukaryota</taxon>
        <taxon>Metazoa</taxon>
        <taxon>Ecdysozoa</taxon>
        <taxon>Arthropoda</taxon>
        <taxon>Hexapoda</taxon>
        <taxon>Insecta</taxon>
        <taxon>Pterygota</taxon>
        <taxon>Neoptera</taxon>
        <taxon>Polyneoptera</taxon>
        <taxon>Dictyoptera</taxon>
        <taxon>Blattodea</taxon>
        <taxon>Blattoidea</taxon>
        <taxon>Termitoidae</taxon>
        <taxon>Kalotermitidae</taxon>
        <taxon>Cryptotermitinae</taxon>
        <taxon>Cryptotermes</taxon>
    </lineage>
</organism>
<evidence type="ECO:0000313" key="3">
    <source>
        <dbReference type="EMBL" id="PNF24984.1"/>
    </source>
</evidence>
<dbReference type="CDD" id="cd14813">
    <property type="entry name" value="bZIP_BmCbz-like"/>
    <property type="match status" value="1"/>
</dbReference>
<dbReference type="EMBL" id="NEVH01016947">
    <property type="protein sequence ID" value="PNF24984.1"/>
    <property type="molecule type" value="Genomic_DNA"/>
</dbReference>
<dbReference type="InterPro" id="IPR031106">
    <property type="entry name" value="C/EBP"/>
</dbReference>
<feature type="compositionally biased region" description="Low complexity" evidence="1">
    <location>
        <begin position="204"/>
        <end position="223"/>
    </location>
</feature>
<evidence type="ECO:0000259" key="2">
    <source>
        <dbReference type="PROSITE" id="PS50217"/>
    </source>
</evidence>
<dbReference type="STRING" id="105785.A0A2J7Q8T0"/>
<dbReference type="GO" id="GO:0006351">
    <property type="term" value="P:DNA-templated transcription"/>
    <property type="evidence" value="ECO:0007669"/>
    <property type="project" value="InterPro"/>
</dbReference>
<accession>A0A2J7Q8T0</accession>
<gene>
    <name evidence="3" type="ORF">B7P43_G08358</name>
</gene>
<feature type="domain" description="BZIP" evidence="2">
    <location>
        <begin position="245"/>
        <end position="308"/>
    </location>
</feature>
<keyword evidence="4" id="KW-1185">Reference proteome</keyword>
<dbReference type="InterPro" id="IPR004827">
    <property type="entry name" value="bZIP"/>
</dbReference>
<sequence>MVNWWKLQGMPRIVLQRAEEIFPSVRESMNCTNSEKVLVGPCGEIYPASHDANQAMNIKAEEVSDAQEEVDPVQITVQEDRTSPENVLVGPYAETYPTPHDANQAISIKAKAVSHAEEEEVPVPITFPEIKAEPEELQAHASLESIDSQDGPVLKLKISRTEPASSTKVVSFQKLLPRESISGLEELLLPKPTCGHPPKRVYPSTSKESSSGSRSQRRNSSGSVADEPWSPSSKRSRMPSVDPVYDQYRRRRERNNVASRKSRQNRTAREREMKEVAAKLEQENENLKIRADEMEQLVKKLNEALLEAVVKTEKV</sequence>
<dbReference type="InterPro" id="IPR046347">
    <property type="entry name" value="bZIP_sf"/>
</dbReference>
<dbReference type="GO" id="GO:0005634">
    <property type="term" value="C:nucleus"/>
    <property type="evidence" value="ECO:0007669"/>
    <property type="project" value="UniProtKB-ARBA"/>
</dbReference>
<dbReference type="Gene3D" id="1.20.5.170">
    <property type="match status" value="1"/>
</dbReference>